<protein>
    <submittedName>
        <fullName evidence="1">DUF4304 domain-containing protein</fullName>
    </submittedName>
</protein>
<dbReference type="RefSeq" id="WP_125424109.1">
    <property type="nucleotide sequence ID" value="NZ_RWIT01000018.1"/>
</dbReference>
<dbReference type="InterPro" id="IPR025412">
    <property type="entry name" value="DUF4304"/>
</dbReference>
<accession>A0A3R9NCJ2</accession>
<evidence type="ECO:0000313" key="2">
    <source>
        <dbReference type="Proteomes" id="UP000273500"/>
    </source>
</evidence>
<sequence length="206" mass="23551">MNKTIVQTRFDNLVSSGLWPVLKELGYRRQGNNFRQYFFAEGWGRILNVQKSAFNASDRVQFTLNAGLYLLAAERVNNWGRVSAEQFLEPDCLIRKRIGRLNGTQQDTWYELTPTTPPGVVEQQVLADVQHYVLPYLQRVQSGPELLAQVVRERDPNNADGIRAAFVGGLRQQALAWLNEEIAATIYQYKKAELLRLQAQLLAEEL</sequence>
<reference evidence="1 2" key="1">
    <citation type="submission" date="2018-12" db="EMBL/GenBank/DDBJ databases">
        <authorList>
            <person name="Feng G."/>
            <person name="Zhu H."/>
        </authorList>
    </citation>
    <scope>NUCLEOTIDE SEQUENCE [LARGE SCALE GENOMIC DNA]</scope>
    <source>
        <strain evidence="1 2">KCTC 12533</strain>
    </source>
</reference>
<gene>
    <name evidence="1" type="ORF">EI291_20260</name>
</gene>
<dbReference type="OrthoDB" id="1097772at2"/>
<dbReference type="AlphaFoldDB" id="A0A3R9NCJ2"/>
<comment type="caution">
    <text evidence="1">The sequence shown here is derived from an EMBL/GenBank/DDBJ whole genome shotgun (WGS) entry which is preliminary data.</text>
</comment>
<name>A0A3R9NCJ2_9BACT</name>
<organism evidence="1 2">
    <name type="scientific">Hymenobacter rigui</name>
    <dbReference type="NCBI Taxonomy" id="334424"/>
    <lineage>
        <taxon>Bacteria</taxon>
        <taxon>Pseudomonadati</taxon>
        <taxon>Bacteroidota</taxon>
        <taxon>Cytophagia</taxon>
        <taxon>Cytophagales</taxon>
        <taxon>Hymenobacteraceae</taxon>
        <taxon>Hymenobacter</taxon>
    </lineage>
</organism>
<evidence type="ECO:0000313" key="1">
    <source>
        <dbReference type="EMBL" id="RSK44088.1"/>
    </source>
</evidence>
<dbReference type="Pfam" id="PF14137">
    <property type="entry name" value="DUF4304"/>
    <property type="match status" value="1"/>
</dbReference>
<keyword evidence="2" id="KW-1185">Reference proteome</keyword>
<dbReference type="EMBL" id="RWIT01000018">
    <property type="protein sequence ID" value="RSK44088.1"/>
    <property type="molecule type" value="Genomic_DNA"/>
</dbReference>
<dbReference type="Proteomes" id="UP000273500">
    <property type="component" value="Unassembled WGS sequence"/>
</dbReference>
<proteinExistence type="predicted"/>